<proteinExistence type="inferred from homology"/>
<comment type="function">
    <text evidence="5">Specifically catalyzes the decarboxylation of meso-diaminopimelate (meso-DAP) to L-lysine.</text>
</comment>
<dbReference type="GO" id="GO:0009089">
    <property type="term" value="P:lysine biosynthetic process via diaminopimelate"/>
    <property type="evidence" value="ECO:0007669"/>
    <property type="project" value="UniProtKB-UniRule"/>
</dbReference>
<protein>
    <recommendedName>
        <fullName evidence="5 6">Diaminopimelate decarboxylase</fullName>
        <shortName evidence="5">DAP decarboxylase</shortName>
        <shortName evidence="5">DAPDC</shortName>
        <ecNumber evidence="5 6">4.1.1.20</ecNumber>
    </recommendedName>
</protein>
<feature type="binding site" evidence="5">
    <location>
        <position position="298"/>
    </location>
    <ligand>
        <name>substrate</name>
    </ligand>
</feature>
<dbReference type="EC" id="4.1.1.20" evidence="5 6"/>
<dbReference type="InterPro" id="IPR009006">
    <property type="entry name" value="Ala_racemase/Decarboxylase_C"/>
</dbReference>
<evidence type="ECO:0000313" key="11">
    <source>
        <dbReference type="Proteomes" id="UP000092967"/>
    </source>
</evidence>
<keyword evidence="2 5" id="KW-0210">Decarboxylase</keyword>
<comment type="subunit">
    <text evidence="5">Homodimer.</text>
</comment>
<dbReference type="CDD" id="cd06828">
    <property type="entry name" value="PLPDE_III_DapDC"/>
    <property type="match status" value="1"/>
</dbReference>
<dbReference type="InterPro" id="IPR002986">
    <property type="entry name" value="DAP_deCOOHase_LysA"/>
</dbReference>
<comment type="similarity">
    <text evidence="5">Belongs to the Orn/Lys/Arg decarboxylase class-II family. LysA subfamily.</text>
</comment>
<comment type="cofactor">
    <cofactor evidence="1 5 7 8">
        <name>pyridoxal 5'-phosphate</name>
        <dbReference type="ChEBI" id="CHEBI:597326"/>
    </cofactor>
</comment>
<evidence type="ECO:0000256" key="8">
    <source>
        <dbReference type="RuleBase" id="RU003738"/>
    </source>
</evidence>
<dbReference type="AlphaFoldDB" id="A0A1B1Y4J8"/>
<feature type="binding site" evidence="5">
    <location>
        <position position="356"/>
    </location>
    <ligand>
        <name>substrate</name>
    </ligand>
</feature>
<feature type="binding site" evidence="5">
    <location>
        <position position="356"/>
    </location>
    <ligand>
        <name>pyridoxal 5'-phosphate</name>
        <dbReference type="ChEBI" id="CHEBI:597326"/>
    </ligand>
</feature>
<dbReference type="PANTHER" id="PTHR43727:SF2">
    <property type="entry name" value="GROUP IV DECARBOXYLASE"/>
    <property type="match status" value="1"/>
</dbReference>
<evidence type="ECO:0000256" key="3">
    <source>
        <dbReference type="ARBA" id="ARBA00022898"/>
    </source>
</evidence>
<dbReference type="Gene3D" id="3.20.20.10">
    <property type="entry name" value="Alanine racemase"/>
    <property type="match status" value="1"/>
</dbReference>
<dbReference type="Proteomes" id="UP000092967">
    <property type="component" value="Chromosome"/>
</dbReference>
<dbReference type="Gene3D" id="2.40.37.10">
    <property type="entry name" value="Lyase, Ornithine Decarboxylase, Chain A, domain 1"/>
    <property type="match status" value="1"/>
</dbReference>
<evidence type="ECO:0000313" key="10">
    <source>
        <dbReference type="EMBL" id="ANW95680.1"/>
    </source>
</evidence>
<dbReference type="InterPro" id="IPR022653">
    <property type="entry name" value="De-COase2_pyr-phos_BS"/>
</dbReference>
<dbReference type="SUPFAM" id="SSF51419">
    <property type="entry name" value="PLP-binding barrel"/>
    <property type="match status" value="1"/>
</dbReference>
<name>A0A1B1Y4J8_9FLAO</name>
<evidence type="ECO:0000256" key="1">
    <source>
        <dbReference type="ARBA" id="ARBA00001933"/>
    </source>
</evidence>
<dbReference type="NCBIfam" id="TIGR01048">
    <property type="entry name" value="lysA"/>
    <property type="match status" value="1"/>
</dbReference>
<dbReference type="PRINTS" id="PR01179">
    <property type="entry name" value="ODADCRBXLASE"/>
</dbReference>
<comment type="pathway">
    <text evidence="5 8">Amino-acid biosynthesis; L-lysine biosynthesis via DAP pathway; L-lysine from DL-2,6-diaminopimelate: step 1/1.</text>
</comment>
<dbReference type="FunFam" id="3.20.20.10:FF:000003">
    <property type="entry name" value="Diaminopimelate decarboxylase"/>
    <property type="match status" value="1"/>
</dbReference>
<feature type="binding site" evidence="5">
    <location>
        <position position="218"/>
    </location>
    <ligand>
        <name>pyridoxal 5'-phosphate</name>
        <dbReference type="ChEBI" id="CHEBI:597326"/>
    </ligand>
</feature>
<dbReference type="HAMAP" id="MF_02120">
    <property type="entry name" value="LysA"/>
    <property type="match status" value="1"/>
</dbReference>
<feature type="modified residue" description="N6-(pyridoxal phosphate)lysine" evidence="5 7">
    <location>
        <position position="49"/>
    </location>
</feature>
<evidence type="ECO:0000256" key="5">
    <source>
        <dbReference type="HAMAP-Rule" id="MF_02120"/>
    </source>
</evidence>
<feature type="binding site" evidence="5">
    <location>
        <position position="302"/>
    </location>
    <ligand>
        <name>substrate</name>
    </ligand>
</feature>
<dbReference type="RefSeq" id="WP_068825045.1">
    <property type="nucleotide sequence ID" value="NZ_CP014224.1"/>
</dbReference>
<accession>A0A1B1Y4J8</accession>
<sequence>MDNQFLISLTEKYGAPLYVYNADVIEHQYNRMMNAFSSVKNVKLNYAVKSNTNINVLKFLKNLGSGGDCVSVQEIKLCLAAGFDVKDISYTPNGVSFKEISEAKELGVKITLDNLSSLDKFGKAFPNAPVSLRINPHIMAGGNAKISVGHVDSKFGISHTQIEEIKKIVTENGTPVNGVHMHTGSDIKDPSAFVEAMEVLLGIARQFDTIEFIDLGSGFKVPYKDGDHATNLEELGQVLGTSFNAFCKEYGKELKLIFEPGKFLVSESGKFLAKVNVIKQTPNINFVGVDSGLNHLMRPMMYDAYHRVHNISNPNGEKQTYNVVGYICETDTFASDRELGKVSEGDIICMDNAGAYCFSMASNYNSRFKPAEVLVIKGKDYLIRERETFEDILKGQIMIDSL</sequence>
<reference evidence="10 11" key="1">
    <citation type="submission" date="2016-02" db="EMBL/GenBank/DDBJ databases">
        <authorList>
            <person name="Wen L."/>
            <person name="He K."/>
            <person name="Yang H."/>
        </authorList>
    </citation>
    <scope>NUCLEOTIDE SEQUENCE [LARGE SCALE GENOMIC DNA]</scope>
    <source>
        <strain evidence="10 11">CZ1127</strain>
    </source>
</reference>
<organism evidence="10 11">
    <name type="scientific">Wenyingzhuangia fucanilytica</name>
    <dbReference type="NCBI Taxonomy" id="1790137"/>
    <lineage>
        <taxon>Bacteria</taxon>
        <taxon>Pseudomonadati</taxon>
        <taxon>Bacteroidota</taxon>
        <taxon>Flavobacteriia</taxon>
        <taxon>Flavobacteriales</taxon>
        <taxon>Flavobacteriaceae</taxon>
        <taxon>Wenyingzhuangia</taxon>
    </lineage>
</organism>
<dbReference type="Pfam" id="PF02784">
    <property type="entry name" value="Orn_Arg_deC_N"/>
    <property type="match status" value="1"/>
</dbReference>
<evidence type="ECO:0000256" key="2">
    <source>
        <dbReference type="ARBA" id="ARBA00022793"/>
    </source>
</evidence>
<dbReference type="InterPro" id="IPR029066">
    <property type="entry name" value="PLP-binding_barrel"/>
</dbReference>
<keyword evidence="4 5" id="KW-0456">Lyase</keyword>
<keyword evidence="3 5" id="KW-0663">Pyridoxal phosphate</keyword>
<evidence type="ECO:0000256" key="4">
    <source>
        <dbReference type="ARBA" id="ARBA00023239"/>
    </source>
</evidence>
<evidence type="ECO:0000259" key="9">
    <source>
        <dbReference type="Pfam" id="PF02784"/>
    </source>
</evidence>
<dbReference type="GO" id="GO:0030170">
    <property type="term" value="F:pyridoxal phosphate binding"/>
    <property type="evidence" value="ECO:0007669"/>
    <property type="project" value="UniProtKB-UniRule"/>
</dbReference>
<keyword evidence="5" id="KW-0028">Amino-acid biosynthesis</keyword>
<feature type="domain" description="Orn/DAP/Arg decarboxylase 2 N-terminal" evidence="9">
    <location>
        <begin position="25"/>
        <end position="266"/>
    </location>
</feature>
<dbReference type="UniPathway" id="UPA00034">
    <property type="reaction ID" value="UER00027"/>
</dbReference>
<dbReference type="STRING" id="1790137.AXE80_05045"/>
<keyword evidence="5 8" id="KW-0457">Lysine biosynthesis</keyword>
<feature type="binding site" evidence="5">
    <location>
        <position position="329"/>
    </location>
    <ligand>
        <name>substrate</name>
    </ligand>
</feature>
<comment type="caution">
    <text evidence="5">Lacks conserved residue(s) required for the propagation of feature annotation.</text>
</comment>
<dbReference type="PANTHER" id="PTHR43727">
    <property type="entry name" value="DIAMINOPIMELATE DECARBOXYLASE"/>
    <property type="match status" value="1"/>
</dbReference>
<dbReference type="GO" id="GO:0008836">
    <property type="term" value="F:diaminopimelate decarboxylase activity"/>
    <property type="evidence" value="ECO:0007669"/>
    <property type="project" value="UniProtKB-UniRule"/>
</dbReference>
<dbReference type="SUPFAM" id="SSF50621">
    <property type="entry name" value="Alanine racemase C-terminal domain-like"/>
    <property type="match status" value="1"/>
</dbReference>
<dbReference type="KEGG" id="wfu:AXE80_05045"/>
<evidence type="ECO:0000256" key="6">
    <source>
        <dbReference type="NCBIfam" id="TIGR01048"/>
    </source>
</evidence>
<comment type="catalytic activity">
    <reaction evidence="5 8">
        <text>meso-2,6-diaminopimelate + H(+) = L-lysine + CO2</text>
        <dbReference type="Rhea" id="RHEA:15101"/>
        <dbReference type="ChEBI" id="CHEBI:15378"/>
        <dbReference type="ChEBI" id="CHEBI:16526"/>
        <dbReference type="ChEBI" id="CHEBI:32551"/>
        <dbReference type="ChEBI" id="CHEBI:57791"/>
        <dbReference type="EC" id="4.1.1.20"/>
    </reaction>
</comment>
<feature type="active site" description="Proton donor" evidence="7">
    <location>
        <position position="328"/>
    </location>
</feature>
<dbReference type="PRINTS" id="PR01181">
    <property type="entry name" value="DAPDCRBXLASE"/>
</dbReference>
<gene>
    <name evidence="5" type="primary">lysA</name>
    <name evidence="10" type="ORF">AXE80_05045</name>
</gene>
<keyword evidence="11" id="KW-1185">Reference proteome</keyword>
<dbReference type="InterPro" id="IPR022644">
    <property type="entry name" value="De-COase2_N"/>
</dbReference>
<dbReference type="PROSITE" id="PS00878">
    <property type="entry name" value="ODR_DC_2_1"/>
    <property type="match status" value="1"/>
</dbReference>
<dbReference type="OrthoDB" id="9802241at2"/>
<dbReference type="EMBL" id="CP014224">
    <property type="protein sequence ID" value="ANW95680.1"/>
    <property type="molecule type" value="Genomic_DNA"/>
</dbReference>
<evidence type="ECO:0000256" key="7">
    <source>
        <dbReference type="PIRSR" id="PIRSR600183-50"/>
    </source>
</evidence>
<dbReference type="InterPro" id="IPR000183">
    <property type="entry name" value="Orn/DAP/Arg_de-COase"/>
</dbReference>